<dbReference type="InterPro" id="IPR013783">
    <property type="entry name" value="Ig-like_fold"/>
</dbReference>
<dbReference type="PANTHER" id="PTHR11738">
    <property type="entry name" value="MHC CLASS I NK CELL RECEPTOR"/>
    <property type="match status" value="1"/>
</dbReference>
<feature type="domain" description="Ig-like" evidence="4">
    <location>
        <begin position="256"/>
        <end position="339"/>
    </location>
</feature>
<evidence type="ECO:0000259" key="4">
    <source>
        <dbReference type="PROSITE" id="PS50835"/>
    </source>
</evidence>
<dbReference type="Gene3D" id="2.60.40.10">
    <property type="entry name" value="Immunoglobulins"/>
    <property type="match status" value="4"/>
</dbReference>
<accession>A0ABQ9TWI5</accession>
<dbReference type="PROSITE" id="PS50835">
    <property type="entry name" value="IG_LIKE"/>
    <property type="match status" value="2"/>
</dbReference>
<keyword evidence="6" id="KW-1185">Reference proteome</keyword>
<dbReference type="SUPFAM" id="SSF48726">
    <property type="entry name" value="Immunoglobulin"/>
    <property type="match status" value="4"/>
</dbReference>
<gene>
    <name evidence="5" type="primary">LILRA3_2</name>
    <name evidence="5" type="ORF">P7K49_035036</name>
</gene>
<dbReference type="PANTHER" id="PTHR11738:SF86">
    <property type="entry name" value="LEUKOCYTE IMMUNOGLOBULIN-LIKE RECEPTOR SUBFAMILY A MEMBER 2"/>
    <property type="match status" value="1"/>
</dbReference>
<dbReference type="Pfam" id="PF13927">
    <property type="entry name" value="Ig_3"/>
    <property type="match status" value="2"/>
</dbReference>
<evidence type="ECO:0000313" key="5">
    <source>
        <dbReference type="EMBL" id="KAK2089129.1"/>
    </source>
</evidence>
<feature type="domain" description="Ig-like" evidence="4">
    <location>
        <begin position="150"/>
        <end position="238"/>
    </location>
</feature>
<dbReference type="InterPro" id="IPR050412">
    <property type="entry name" value="Ig-like_Receptors_ImmuneReg"/>
</dbReference>
<keyword evidence="1" id="KW-1015">Disulfide bond</keyword>
<dbReference type="InterPro" id="IPR003599">
    <property type="entry name" value="Ig_sub"/>
</dbReference>
<comment type="caution">
    <text evidence="5">The sequence shown here is derived from an EMBL/GenBank/DDBJ whole genome shotgun (WGS) entry which is preliminary data.</text>
</comment>
<feature type="compositionally biased region" description="Polar residues" evidence="3">
    <location>
        <begin position="352"/>
        <end position="363"/>
    </location>
</feature>
<keyword evidence="2" id="KW-0393">Immunoglobulin domain</keyword>
<evidence type="ECO:0000313" key="6">
    <source>
        <dbReference type="Proteomes" id="UP001266305"/>
    </source>
</evidence>
<dbReference type="SMART" id="SM00408">
    <property type="entry name" value="IGc2"/>
    <property type="match status" value="2"/>
</dbReference>
<dbReference type="InterPro" id="IPR036179">
    <property type="entry name" value="Ig-like_dom_sf"/>
</dbReference>
<protein>
    <submittedName>
        <fullName evidence="5">Leukocyte immunoglobulin-like receptor sub A member 3</fullName>
    </submittedName>
</protein>
<name>A0ABQ9TWI5_SAGOE</name>
<organism evidence="5 6">
    <name type="scientific">Saguinus oedipus</name>
    <name type="common">Cotton-top tamarin</name>
    <name type="synonym">Oedipomidas oedipus</name>
    <dbReference type="NCBI Taxonomy" id="9490"/>
    <lineage>
        <taxon>Eukaryota</taxon>
        <taxon>Metazoa</taxon>
        <taxon>Chordata</taxon>
        <taxon>Craniata</taxon>
        <taxon>Vertebrata</taxon>
        <taxon>Euteleostomi</taxon>
        <taxon>Mammalia</taxon>
        <taxon>Eutheria</taxon>
        <taxon>Euarchontoglires</taxon>
        <taxon>Primates</taxon>
        <taxon>Haplorrhini</taxon>
        <taxon>Platyrrhini</taxon>
        <taxon>Cebidae</taxon>
        <taxon>Callitrichinae</taxon>
        <taxon>Saguinus</taxon>
    </lineage>
</organism>
<reference evidence="5 6" key="1">
    <citation type="submission" date="2023-05" db="EMBL/GenBank/DDBJ databases">
        <title>B98-5 Cell Line De Novo Hybrid Assembly: An Optical Mapping Approach.</title>
        <authorList>
            <person name="Kananen K."/>
            <person name="Auerbach J.A."/>
            <person name="Kautto E."/>
            <person name="Blachly J.S."/>
        </authorList>
    </citation>
    <scope>NUCLEOTIDE SEQUENCE [LARGE SCALE GENOMIC DNA]</scope>
    <source>
        <strain evidence="5">B95-8</strain>
        <tissue evidence="5">Cell line</tissue>
    </source>
</reference>
<dbReference type="SMART" id="SM00409">
    <property type="entry name" value="IG"/>
    <property type="match status" value="3"/>
</dbReference>
<dbReference type="EMBL" id="JASSZA010000019">
    <property type="protein sequence ID" value="KAK2089129.1"/>
    <property type="molecule type" value="Genomic_DNA"/>
</dbReference>
<evidence type="ECO:0000256" key="2">
    <source>
        <dbReference type="ARBA" id="ARBA00023319"/>
    </source>
</evidence>
<evidence type="ECO:0000256" key="1">
    <source>
        <dbReference type="ARBA" id="ARBA00023157"/>
    </source>
</evidence>
<dbReference type="InterPro" id="IPR007110">
    <property type="entry name" value="Ig-like_dom"/>
</dbReference>
<proteinExistence type="predicted"/>
<evidence type="ECO:0000256" key="3">
    <source>
        <dbReference type="SAM" id="MobiDB-lite"/>
    </source>
</evidence>
<dbReference type="InterPro" id="IPR003598">
    <property type="entry name" value="Ig_sub2"/>
</dbReference>
<feature type="region of interest" description="Disordered" evidence="3">
    <location>
        <begin position="350"/>
        <end position="369"/>
    </location>
</feature>
<dbReference type="Proteomes" id="UP001266305">
    <property type="component" value="Unassembled WGS sequence"/>
</dbReference>
<sequence length="369" mass="40290">MMQIPQELVKKGQFPIQSIAWQYAGRYRCQYYSNTGWSEPSDPLELVMTDYYSKPTLSALPSPVVTPGGSVTLRCGSQVAFDRFTLCKEGEDEHSPCLSSQARTRGLSRAVFSVGPVSPSRQWTYRCYGYYSSSPYVWSSPSDLLELLVPGVSEKPSLSVQPGPVVAPGERLTLQCGSDVGYDRFALYKEGGPDFLQRPGRQPQAGLSQANFTLSPVRVSHRGQYRCFGAHNVSAEWSAPSDPLDILISGQTLARPSLSVQPGPTVASGEDMTLLCQSQSPMDTFLLTKEGAADAPMRVRSRNESHKYQAHFPVSPVTSVHVGTYRCYGSRSSDPYLLSHPSDPLELVISGASENLSPSQNKSDSLDGE</sequence>